<keyword evidence="5" id="KW-1185">Reference proteome</keyword>
<feature type="compositionally biased region" description="Acidic residues" evidence="2">
    <location>
        <begin position="13"/>
        <end position="22"/>
    </location>
</feature>
<evidence type="ECO:0000313" key="5">
    <source>
        <dbReference type="Proteomes" id="UP000722485"/>
    </source>
</evidence>
<feature type="region of interest" description="Disordered" evidence="2">
    <location>
        <begin position="1"/>
        <end position="43"/>
    </location>
</feature>
<dbReference type="GO" id="GO:0005975">
    <property type="term" value="P:carbohydrate metabolic process"/>
    <property type="evidence" value="ECO:0007669"/>
    <property type="project" value="InterPro"/>
</dbReference>
<evidence type="ECO:0000259" key="3">
    <source>
        <dbReference type="PROSITE" id="PS51762"/>
    </source>
</evidence>
<comment type="caution">
    <text evidence="4">The sequence shown here is derived from an EMBL/GenBank/DDBJ whole genome shotgun (WGS) entry which is preliminary data.</text>
</comment>
<dbReference type="GO" id="GO:0004553">
    <property type="term" value="F:hydrolase activity, hydrolyzing O-glycosyl compounds"/>
    <property type="evidence" value="ECO:0007669"/>
    <property type="project" value="InterPro"/>
</dbReference>
<feature type="domain" description="GH16" evidence="3">
    <location>
        <begin position="43"/>
        <end position="372"/>
    </location>
</feature>
<dbReference type="Pfam" id="PF00722">
    <property type="entry name" value="Glyco_hydro_16"/>
    <property type="match status" value="1"/>
</dbReference>
<evidence type="ECO:0000313" key="4">
    <source>
        <dbReference type="EMBL" id="KAF7552229.1"/>
    </source>
</evidence>
<organism evidence="4 5">
    <name type="scientific">Cylindrodendrum hubeiense</name>
    <dbReference type="NCBI Taxonomy" id="595255"/>
    <lineage>
        <taxon>Eukaryota</taxon>
        <taxon>Fungi</taxon>
        <taxon>Dikarya</taxon>
        <taxon>Ascomycota</taxon>
        <taxon>Pezizomycotina</taxon>
        <taxon>Sordariomycetes</taxon>
        <taxon>Hypocreomycetidae</taxon>
        <taxon>Hypocreales</taxon>
        <taxon>Nectriaceae</taxon>
        <taxon>Cylindrodendrum</taxon>
    </lineage>
</organism>
<comment type="similarity">
    <text evidence="1">Belongs to the glycosyl hydrolase 16 family.</text>
</comment>
<gene>
    <name evidence="4" type="ORF">G7Z17_g4475</name>
</gene>
<feature type="compositionally biased region" description="Basic and acidic residues" evidence="2">
    <location>
        <begin position="23"/>
        <end position="37"/>
    </location>
</feature>
<dbReference type="PROSITE" id="PS51762">
    <property type="entry name" value="GH16_2"/>
    <property type="match status" value="1"/>
</dbReference>
<dbReference type="InterPro" id="IPR050546">
    <property type="entry name" value="Glycosyl_Hydrlase_16"/>
</dbReference>
<evidence type="ECO:0000256" key="1">
    <source>
        <dbReference type="ARBA" id="ARBA00006865"/>
    </source>
</evidence>
<dbReference type="PANTHER" id="PTHR10963">
    <property type="entry name" value="GLYCOSYL HYDROLASE-RELATED"/>
    <property type="match status" value="1"/>
</dbReference>
<name>A0A9P5LH55_9HYPO</name>
<evidence type="ECO:0000256" key="2">
    <source>
        <dbReference type="SAM" id="MobiDB-lite"/>
    </source>
</evidence>
<reference evidence="4" key="1">
    <citation type="submission" date="2020-03" db="EMBL/GenBank/DDBJ databases">
        <title>Draft Genome Sequence of Cylindrodendrum hubeiense.</title>
        <authorList>
            <person name="Buettner E."/>
            <person name="Kellner H."/>
        </authorList>
    </citation>
    <scope>NUCLEOTIDE SEQUENCE</scope>
    <source>
        <strain evidence="4">IHI 201604</strain>
    </source>
</reference>
<dbReference type="InterPro" id="IPR000757">
    <property type="entry name" value="Beta-glucanase-like"/>
</dbReference>
<dbReference type="AlphaFoldDB" id="A0A9P5LH55"/>
<sequence>MNSVPDTKRTVDVQEEALDTDDGDARRGSVYDEHRDSTNPFSTPVFTTPIPSIRFERPISSTLSKTRPRRRFKSSRLVGELEKPWLDKSKLHATWDTIIFYTGVIIALGSFDWTTDDPANSYVDSEGLHIVPTLTTESTKLTLGQLNDGNATSGHILNPVRSARLTTSGKKTIKYGRVEVVAKMPAGDWMWPAIWMMPQDSVYGEWPRSGEIDIVETRGNDAEKYPLGNNIVSSALHWGTEYSNDAWRLSAGEWGAKRTKYSEGFHTFALEWSEKYLFTWLDGRLRQIVFFDFTKNKNLWEYGEFAGNVVNGTVPSDPWSQTGRSNTPFDQPFYLILNIAVGSTNGWFPDKPPGVSITPTIPGHAPESGIMQ</sequence>
<dbReference type="Proteomes" id="UP000722485">
    <property type="component" value="Unassembled WGS sequence"/>
</dbReference>
<protein>
    <recommendedName>
        <fullName evidence="3">GH16 domain-containing protein</fullName>
    </recommendedName>
</protein>
<proteinExistence type="inferred from homology"/>
<dbReference type="PANTHER" id="PTHR10963:SF55">
    <property type="entry name" value="GLYCOSIDE HYDROLASE FAMILY 16 PROTEIN"/>
    <property type="match status" value="1"/>
</dbReference>
<feature type="compositionally biased region" description="Basic and acidic residues" evidence="2">
    <location>
        <begin position="1"/>
        <end position="12"/>
    </location>
</feature>
<dbReference type="OrthoDB" id="4781at2759"/>
<dbReference type="EMBL" id="JAANBB010000064">
    <property type="protein sequence ID" value="KAF7552229.1"/>
    <property type="molecule type" value="Genomic_DNA"/>
</dbReference>
<accession>A0A9P5LH55</accession>
<dbReference type="Gene3D" id="2.60.120.200">
    <property type="match status" value="1"/>
</dbReference>
<dbReference type="InterPro" id="IPR013320">
    <property type="entry name" value="ConA-like_dom_sf"/>
</dbReference>
<dbReference type="SUPFAM" id="SSF49899">
    <property type="entry name" value="Concanavalin A-like lectins/glucanases"/>
    <property type="match status" value="1"/>
</dbReference>